<gene>
    <name evidence="1" type="ORF">GCM10009765_29590</name>
</gene>
<evidence type="ECO:0000313" key="1">
    <source>
        <dbReference type="EMBL" id="GAA1678366.1"/>
    </source>
</evidence>
<evidence type="ECO:0000313" key="2">
    <source>
        <dbReference type="Proteomes" id="UP001500618"/>
    </source>
</evidence>
<comment type="caution">
    <text evidence="1">The sequence shown here is derived from an EMBL/GenBank/DDBJ whole genome shotgun (WGS) entry which is preliminary data.</text>
</comment>
<dbReference type="Proteomes" id="UP001500618">
    <property type="component" value="Unassembled WGS sequence"/>
</dbReference>
<dbReference type="EMBL" id="BAAANY010000009">
    <property type="protein sequence ID" value="GAA1678366.1"/>
    <property type="molecule type" value="Genomic_DNA"/>
</dbReference>
<keyword evidence="2" id="KW-1185">Reference proteome</keyword>
<accession>A0ABN2GYN5</accession>
<organism evidence="1 2">
    <name type="scientific">Fodinicola feengrottensis</name>
    <dbReference type="NCBI Taxonomy" id="435914"/>
    <lineage>
        <taxon>Bacteria</taxon>
        <taxon>Bacillati</taxon>
        <taxon>Actinomycetota</taxon>
        <taxon>Actinomycetes</taxon>
        <taxon>Mycobacteriales</taxon>
        <taxon>Fodinicola</taxon>
    </lineage>
</organism>
<sequence>MGRRWPDSNRDSVLTEIPVVVDNWANVTARCWRKARSRGPTLCKTPSKAGSSSSMPLFATLATMFVKSAGSDA</sequence>
<name>A0ABN2GYN5_9ACTN</name>
<proteinExistence type="predicted"/>
<protein>
    <submittedName>
        <fullName evidence="1">Uncharacterized protein</fullName>
    </submittedName>
</protein>
<reference evidence="1 2" key="1">
    <citation type="journal article" date="2019" name="Int. J. Syst. Evol. Microbiol.">
        <title>The Global Catalogue of Microorganisms (GCM) 10K type strain sequencing project: providing services to taxonomists for standard genome sequencing and annotation.</title>
        <authorList>
            <consortium name="The Broad Institute Genomics Platform"/>
            <consortium name="The Broad Institute Genome Sequencing Center for Infectious Disease"/>
            <person name="Wu L."/>
            <person name="Ma J."/>
        </authorList>
    </citation>
    <scope>NUCLEOTIDE SEQUENCE [LARGE SCALE GENOMIC DNA]</scope>
    <source>
        <strain evidence="1 2">JCM 14718</strain>
    </source>
</reference>